<keyword evidence="5 7" id="KW-0472">Membrane</keyword>
<protein>
    <submittedName>
        <fullName evidence="9">Multidrug resistance protein stp</fullName>
    </submittedName>
</protein>
<dbReference type="Gene3D" id="1.20.1250.20">
    <property type="entry name" value="MFS general substrate transporter like domains"/>
    <property type="match status" value="2"/>
</dbReference>
<reference evidence="9 10" key="1">
    <citation type="submission" date="2022-03" db="EMBL/GenBank/DDBJ databases">
        <title>Complete genome of Streptomyces rimosus ssp. rimosus R7 (=ATCC 10970).</title>
        <authorList>
            <person name="Beganovic S."/>
            <person name="Ruckert C."/>
            <person name="Busche T."/>
            <person name="Kalinowski J."/>
            <person name="Wittmann C."/>
        </authorList>
    </citation>
    <scope>NUCLEOTIDE SEQUENCE [LARGE SCALE GENOMIC DNA]</scope>
    <source>
        <strain evidence="9 10">R7</strain>
    </source>
</reference>
<feature type="transmembrane region" description="Helical" evidence="7">
    <location>
        <begin position="60"/>
        <end position="78"/>
    </location>
</feature>
<dbReference type="PROSITE" id="PS50850">
    <property type="entry name" value="MFS"/>
    <property type="match status" value="1"/>
</dbReference>
<feature type="transmembrane region" description="Helical" evidence="7">
    <location>
        <begin position="119"/>
        <end position="137"/>
    </location>
</feature>
<feature type="transmembrane region" description="Helical" evidence="7">
    <location>
        <begin position="90"/>
        <end position="113"/>
    </location>
</feature>
<feature type="transmembrane region" description="Helical" evidence="7">
    <location>
        <begin position="307"/>
        <end position="325"/>
    </location>
</feature>
<keyword evidence="2" id="KW-0813">Transport</keyword>
<evidence type="ECO:0000259" key="8">
    <source>
        <dbReference type="PROSITE" id="PS50850"/>
    </source>
</evidence>
<dbReference type="InterPro" id="IPR036259">
    <property type="entry name" value="MFS_trans_sf"/>
</dbReference>
<dbReference type="Proteomes" id="UP000829494">
    <property type="component" value="Chromosome"/>
</dbReference>
<feature type="transmembrane region" description="Helical" evidence="7">
    <location>
        <begin position="21"/>
        <end position="48"/>
    </location>
</feature>
<dbReference type="PANTHER" id="PTHR42718">
    <property type="entry name" value="MAJOR FACILITATOR SUPERFAMILY MULTIDRUG TRANSPORTER MFSC"/>
    <property type="match status" value="1"/>
</dbReference>
<feature type="transmembrane region" description="Helical" evidence="7">
    <location>
        <begin position="412"/>
        <end position="430"/>
    </location>
</feature>
<feature type="transmembrane region" description="Helical" evidence="7">
    <location>
        <begin position="149"/>
        <end position="172"/>
    </location>
</feature>
<comment type="subcellular location">
    <subcellularLocation>
        <location evidence="1">Cell membrane</location>
        <topology evidence="1">Multi-pass membrane protein</topology>
    </subcellularLocation>
</comment>
<dbReference type="InterPro" id="IPR020846">
    <property type="entry name" value="MFS_dom"/>
</dbReference>
<sequence>MLRTDIATTPEDSRTAARRAVIVLACVSACTTLVIGFVAAINLAVPLLAAGDLHPTSSELLWIVDGYVVVFACLVIPGGAAGDRFGRKGVLLTGLFTVAAGAALSALAPTVAILLAGRVLTGIGAALVLPNCVGILIHATPAERRGRALAVWAGVSGIGGLVGNVGGGALLTGGSWRTLFLAVVLVALACALWAATAVPRSSRHERGLDPVGTLLFVAAAVALLLGIIEGPELGWTSAFVATAFTLCAALTAVWLAVELRVRHPMLDPRLFRNPLLATASIGMVVAFFANFGLFYVNASLLQYGRGFSVLGAGLGILPMTLPLLLGTRYVRHLVARAGHAVTLAAAFLATTGGLFGLSTASEQPYAVYACWLVLVGIGITLALPCLTQEITAGLPPQQAGVAGGLQSATRELGSALGVAVVGTVLTAGFTRNLPAAVTGADSAPRTVAEALAQAPARHTDIVAAYVDGADAALRVAAVSAFCAGVLVVAGATWAARRTRQHTA</sequence>
<feature type="transmembrane region" description="Helical" evidence="7">
    <location>
        <begin position="178"/>
        <end position="198"/>
    </location>
</feature>
<accession>A0ABY3YUL3</accession>
<dbReference type="EMBL" id="CP094298">
    <property type="protein sequence ID" value="UNZ01715.1"/>
    <property type="molecule type" value="Genomic_DNA"/>
</dbReference>
<evidence type="ECO:0000256" key="2">
    <source>
        <dbReference type="ARBA" id="ARBA00022448"/>
    </source>
</evidence>
<dbReference type="SUPFAM" id="SSF103473">
    <property type="entry name" value="MFS general substrate transporter"/>
    <property type="match status" value="2"/>
</dbReference>
<evidence type="ECO:0000313" key="9">
    <source>
        <dbReference type="EMBL" id="UNZ01715.1"/>
    </source>
</evidence>
<dbReference type="PANTHER" id="PTHR42718:SF9">
    <property type="entry name" value="MAJOR FACILITATOR SUPERFAMILY MULTIDRUG TRANSPORTER MFSC"/>
    <property type="match status" value="1"/>
</dbReference>
<keyword evidence="6" id="KW-0046">Antibiotic resistance</keyword>
<keyword evidence="4 7" id="KW-1133">Transmembrane helix</keyword>
<dbReference type="GeneID" id="66859204"/>
<evidence type="ECO:0000256" key="3">
    <source>
        <dbReference type="ARBA" id="ARBA00022692"/>
    </source>
</evidence>
<feature type="transmembrane region" description="Helical" evidence="7">
    <location>
        <begin position="365"/>
        <end position="386"/>
    </location>
</feature>
<feature type="transmembrane region" description="Helical" evidence="7">
    <location>
        <begin position="234"/>
        <end position="255"/>
    </location>
</feature>
<evidence type="ECO:0000256" key="1">
    <source>
        <dbReference type="ARBA" id="ARBA00004651"/>
    </source>
</evidence>
<evidence type="ECO:0000256" key="6">
    <source>
        <dbReference type="ARBA" id="ARBA00023251"/>
    </source>
</evidence>
<organism evidence="9 10">
    <name type="scientific">Streptomyces rimosus subsp. rimosus</name>
    <dbReference type="NCBI Taxonomy" id="132474"/>
    <lineage>
        <taxon>Bacteria</taxon>
        <taxon>Bacillati</taxon>
        <taxon>Actinomycetota</taxon>
        <taxon>Actinomycetes</taxon>
        <taxon>Kitasatosporales</taxon>
        <taxon>Streptomycetaceae</taxon>
        <taxon>Streptomyces</taxon>
    </lineage>
</organism>
<name>A0ABY3YUL3_STRRM</name>
<evidence type="ECO:0000256" key="7">
    <source>
        <dbReference type="SAM" id="Phobius"/>
    </source>
</evidence>
<proteinExistence type="predicted"/>
<feature type="domain" description="Major facilitator superfamily (MFS) profile" evidence="8">
    <location>
        <begin position="20"/>
        <end position="457"/>
    </location>
</feature>
<keyword evidence="3 7" id="KW-0812">Transmembrane</keyword>
<dbReference type="Pfam" id="PF07690">
    <property type="entry name" value="MFS_1"/>
    <property type="match status" value="1"/>
</dbReference>
<dbReference type="InterPro" id="IPR011701">
    <property type="entry name" value="MFS"/>
</dbReference>
<dbReference type="RefSeq" id="WP_003985416.1">
    <property type="nucleotide sequence ID" value="NZ_CP043497.1"/>
</dbReference>
<feature type="transmembrane region" description="Helical" evidence="7">
    <location>
        <begin position="475"/>
        <end position="495"/>
    </location>
</feature>
<evidence type="ECO:0000313" key="10">
    <source>
        <dbReference type="Proteomes" id="UP000829494"/>
    </source>
</evidence>
<dbReference type="CDD" id="cd17321">
    <property type="entry name" value="MFS_MMR_MDR_like"/>
    <property type="match status" value="1"/>
</dbReference>
<feature type="transmembrane region" description="Helical" evidence="7">
    <location>
        <begin position="210"/>
        <end position="228"/>
    </location>
</feature>
<evidence type="ECO:0000256" key="5">
    <source>
        <dbReference type="ARBA" id="ARBA00023136"/>
    </source>
</evidence>
<keyword evidence="10" id="KW-1185">Reference proteome</keyword>
<feature type="transmembrane region" description="Helical" evidence="7">
    <location>
        <begin position="275"/>
        <end position="295"/>
    </location>
</feature>
<evidence type="ECO:0000256" key="4">
    <source>
        <dbReference type="ARBA" id="ARBA00022989"/>
    </source>
</evidence>
<gene>
    <name evidence="9" type="primary">stp3</name>
    <name evidence="9" type="ORF">SRIMR7_06155</name>
</gene>
<feature type="transmembrane region" description="Helical" evidence="7">
    <location>
        <begin position="337"/>
        <end position="359"/>
    </location>
</feature>